<dbReference type="AlphaFoldDB" id="A0A1M6UME4"/>
<organism evidence="2 3">
    <name type="scientific">Selenomonas ruminantium</name>
    <dbReference type="NCBI Taxonomy" id="971"/>
    <lineage>
        <taxon>Bacteria</taxon>
        <taxon>Bacillati</taxon>
        <taxon>Bacillota</taxon>
        <taxon>Negativicutes</taxon>
        <taxon>Selenomonadales</taxon>
        <taxon>Selenomonadaceae</taxon>
        <taxon>Selenomonas</taxon>
    </lineage>
</organism>
<dbReference type="GO" id="GO:0016740">
    <property type="term" value="F:transferase activity"/>
    <property type="evidence" value="ECO:0007669"/>
    <property type="project" value="UniProtKB-KW"/>
</dbReference>
<dbReference type="RefSeq" id="WP_073089839.1">
    <property type="nucleotide sequence ID" value="NZ_FRBC01000013.1"/>
</dbReference>
<dbReference type="PANTHER" id="PTHR43630">
    <property type="entry name" value="POLY-BETA-1,6-N-ACETYL-D-GLUCOSAMINE SYNTHASE"/>
    <property type="match status" value="1"/>
</dbReference>
<evidence type="ECO:0000259" key="1">
    <source>
        <dbReference type="Pfam" id="PF00535"/>
    </source>
</evidence>
<accession>A0A1M6UME4</accession>
<keyword evidence="2" id="KW-0808">Transferase</keyword>
<evidence type="ECO:0000313" key="3">
    <source>
        <dbReference type="Proteomes" id="UP000184263"/>
    </source>
</evidence>
<dbReference type="Gene3D" id="1.25.40.10">
    <property type="entry name" value="Tetratricopeptide repeat domain"/>
    <property type="match status" value="1"/>
</dbReference>
<gene>
    <name evidence="2" type="ORF">SAMN05216582_11342</name>
</gene>
<proteinExistence type="predicted"/>
<dbReference type="SUPFAM" id="SSF48452">
    <property type="entry name" value="TPR-like"/>
    <property type="match status" value="1"/>
</dbReference>
<dbReference type="CDD" id="cd02511">
    <property type="entry name" value="Beta4Glucosyltransferase"/>
    <property type="match status" value="1"/>
</dbReference>
<dbReference type="Proteomes" id="UP000184263">
    <property type="component" value="Unassembled WGS sequence"/>
</dbReference>
<dbReference type="Gene3D" id="3.90.550.10">
    <property type="entry name" value="Spore Coat Polysaccharide Biosynthesis Protein SpsA, Chain A"/>
    <property type="match status" value="1"/>
</dbReference>
<reference evidence="2 3" key="1">
    <citation type="submission" date="2016-11" db="EMBL/GenBank/DDBJ databases">
        <authorList>
            <person name="Jaros S."/>
            <person name="Januszkiewicz K."/>
            <person name="Wedrychowicz H."/>
        </authorList>
    </citation>
    <scope>NUCLEOTIDE SEQUENCE [LARGE SCALE GENOMIC DNA]</scope>
    <source>
        <strain evidence="2 3">HD4</strain>
    </source>
</reference>
<dbReference type="PANTHER" id="PTHR43630:SF2">
    <property type="entry name" value="GLYCOSYLTRANSFERASE"/>
    <property type="match status" value="1"/>
</dbReference>
<dbReference type="Pfam" id="PF00535">
    <property type="entry name" value="Glycos_transf_2"/>
    <property type="match status" value="1"/>
</dbReference>
<name>A0A1M6UME4_SELRU</name>
<dbReference type="InterPro" id="IPR001173">
    <property type="entry name" value="Glyco_trans_2-like"/>
</dbReference>
<sequence length="378" mass="44211">MQKIELSVCYMVKNEAENLPVSLASIKDAADEVVVVDTGSQDNTKEIAAAIGARVYDFPWQDDFSAPRNYAIEQAQGEWILFLDADEYFPSALNKDKLLCYLAGQKEKDAILLLRYNIENDKERKDWRTDWCLRIFRNVPYLRYKGRIHENIARHNGELQVAYAPTEWYLYHTGYKKELNEAKAQRNLRLLQQSIREEGWQPGYDLYLMDCYYGLQEYEKALQHGMSLLRGDCYVYGGMVHVYHMILECMRFLHRPDEDMLPFAQEACREYPDIPEFYGEQGMILCGMGQLIQARQLLIDALLRYEERQAKGQLDGYFSPVVAAKVAARLGEIAMHYEDEEEAAFWFRQAMTYCDNSEVVLMKYQKYRQWAAEKGLEP</sequence>
<feature type="domain" description="Glycosyltransferase 2-like" evidence="1">
    <location>
        <begin position="7"/>
        <end position="135"/>
    </location>
</feature>
<protein>
    <submittedName>
        <fullName evidence="2">Glycosyltransferase involved in cell wall bisynthesis</fullName>
    </submittedName>
</protein>
<evidence type="ECO:0000313" key="2">
    <source>
        <dbReference type="EMBL" id="SHK70319.1"/>
    </source>
</evidence>
<dbReference type="InterPro" id="IPR029044">
    <property type="entry name" value="Nucleotide-diphossugar_trans"/>
</dbReference>
<dbReference type="EMBL" id="FRBC01000013">
    <property type="protein sequence ID" value="SHK70319.1"/>
    <property type="molecule type" value="Genomic_DNA"/>
</dbReference>
<dbReference type="SUPFAM" id="SSF53448">
    <property type="entry name" value="Nucleotide-diphospho-sugar transferases"/>
    <property type="match status" value="1"/>
</dbReference>
<dbReference type="InterPro" id="IPR011990">
    <property type="entry name" value="TPR-like_helical_dom_sf"/>
</dbReference>